<organism evidence="2 3">
    <name type="scientific">Forsythia ovata</name>
    <dbReference type="NCBI Taxonomy" id="205694"/>
    <lineage>
        <taxon>Eukaryota</taxon>
        <taxon>Viridiplantae</taxon>
        <taxon>Streptophyta</taxon>
        <taxon>Embryophyta</taxon>
        <taxon>Tracheophyta</taxon>
        <taxon>Spermatophyta</taxon>
        <taxon>Magnoliopsida</taxon>
        <taxon>eudicotyledons</taxon>
        <taxon>Gunneridae</taxon>
        <taxon>Pentapetalae</taxon>
        <taxon>asterids</taxon>
        <taxon>lamiids</taxon>
        <taxon>Lamiales</taxon>
        <taxon>Oleaceae</taxon>
        <taxon>Forsythieae</taxon>
        <taxon>Forsythia</taxon>
    </lineage>
</organism>
<evidence type="ECO:0000313" key="3">
    <source>
        <dbReference type="Proteomes" id="UP001604277"/>
    </source>
</evidence>
<comment type="caution">
    <text evidence="2">The sequence shown here is derived from an EMBL/GenBank/DDBJ whole genome shotgun (WGS) entry which is preliminary data.</text>
</comment>
<name>A0ABD1P707_9LAMI</name>
<feature type="compositionally biased region" description="Low complexity" evidence="1">
    <location>
        <begin position="104"/>
        <end position="116"/>
    </location>
</feature>
<gene>
    <name evidence="2" type="ORF">Fot_55161</name>
</gene>
<feature type="region of interest" description="Disordered" evidence="1">
    <location>
        <begin position="104"/>
        <end position="123"/>
    </location>
</feature>
<dbReference type="Gene3D" id="3.80.10.10">
    <property type="entry name" value="Ribonuclease Inhibitor"/>
    <property type="match status" value="1"/>
</dbReference>
<reference evidence="3" key="1">
    <citation type="submission" date="2024-07" db="EMBL/GenBank/DDBJ databases">
        <title>Two chromosome-level genome assemblies of Korean endemic species Abeliophyllum distichum and Forsythia ovata (Oleaceae).</title>
        <authorList>
            <person name="Jang H."/>
        </authorList>
    </citation>
    <scope>NUCLEOTIDE SEQUENCE [LARGE SCALE GENOMIC DNA]</scope>
</reference>
<dbReference type="InterPro" id="IPR032675">
    <property type="entry name" value="LRR_dom_sf"/>
</dbReference>
<evidence type="ECO:0000313" key="2">
    <source>
        <dbReference type="EMBL" id="KAL2459143.1"/>
    </source>
</evidence>
<protein>
    <submittedName>
        <fullName evidence="2">Leucine-rich repeat receptor-like protein kinase</fullName>
    </submittedName>
</protein>
<evidence type="ECO:0000256" key="1">
    <source>
        <dbReference type="SAM" id="MobiDB-lite"/>
    </source>
</evidence>
<accession>A0ABD1P707</accession>
<dbReference type="Proteomes" id="UP001604277">
    <property type="component" value="Unassembled WGS sequence"/>
</dbReference>
<dbReference type="EMBL" id="JBFOLJ010000024">
    <property type="protein sequence ID" value="KAL2459143.1"/>
    <property type="molecule type" value="Genomic_DNA"/>
</dbReference>
<proteinExistence type="predicted"/>
<keyword evidence="3" id="KW-1185">Reference proteome</keyword>
<dbReference type="AlphaFoldDB" id="A0ABD1P707"/>
<sequence length="123" mass="13232">MVLHHKKKSSSPPRYPLYRLQSLHREKSLRRFSGSISGLSLLSLQDFNVSGNALAGEIPNSLLGFSVSAFGKNFVLCGVPLEKCKLVSSDLTQLGAMASLLSPRSTVASSPSSMSVETKPLVR</sequence>